<reference evidence="2" key="2">
    <citation type="submission" date="2021-02" db="EMBL/GenBank/DDBJ databases">
        <title>Aspergillus puulaauensis MK2 genome sequence.</title>
        <authorList>
            <person name="Futagami T."/>
            <person name="Mori K."/>
            <person name="Kadooka C."/>
            <person name="Tanaka T."/>
        </authorList>
    </citation>
    <scope>NUCLEOTIDE SEQUENCE</scope>
    <source>
        <strain evidence="2">MK2</strain>
    </source>
</reference>
<protein>
    <recommendedName>
        <fullName evidence="4">F-box domain-containing protein</fullName>
    </recommendedName>
</protein>
<reference evidence="2" key="1">
    <citation type="submission" date="2021-01" db="EMBL/GenBank/DDBJ databases">
        <authorList>
            <consortium name="Aspergillus puulaauensis MK2 genome sequencing consortium"/>
            <person name="Kazuki M."/>
            <person name="Futagami T."/>
        </authorList>
    </citation>
    <scope>NUCLEOTIDE SEQUENCE</scope>
    <source>
        <strain evidence="2">MK2</strain>
    </source>
</reference>
<dbReference type="RefSeq" id="XP_041552471.1">
    <property type="nucleotide sequence ID" value="XM_041699381.1"/>
</dbReference>
<sequence>MATFHCYCALCSCSLGSYELGSRKPGALRRRRARVARRIYWRSKEDGQYYETDDEEEEEKEERLRSMPAADLGIPEDDEDSESERASYDPELLGEASLEWLHVAGGLGLMMLALAILMLRDLDYDDCNVATISNVDGLDIPDNSPAYCYYGPNDAPRVVPFHWSCFQLLCRIILGHPDHEGLDKKALYDEISQHKGYDCLDLPYGDITGNDQDWQSIPGEEYSVTSPSSASALDRQEVEKFCNATENRAKSSFDLSSKVQNDPFKLLPQEISDMILDYLPGESLMALLNASWTIHARTRYPGFWKRRLYREMRWIWELREFLGWCEESKIDYKGLYIYLDEVTRPRYGMRTWLALANRRRIWGACEVLAERYHRVKQGNIADRVD</sequence>
<dbReference type="InterPro" id="IPR036047">
    <property type="entry name" value="F-box-like_dom_sf"/>
</dbReference>
<name>A0A7R8AJ71_9EURO</name>
<keyword evidence="3" id="KW-1185">Reference proteome</keyword>
<dbReference type="OrthoDB" id="9984533at2759"/>
<dbReference type="AlphaFoldDB" id="A0A7R8AJ71"/>
<organism evidence="2 3">
    <name type="scientific">Aspergillus puulaauensis</name>
    <dbReference type="NCBI Taxonomy" id="1220207"/>
    <lineage>
        <taxon>Eukaryota</taxon>
        <taxon>Fungi</taxon>
        <taxon>Dikarya</taxon>
        <taxon>Ascomycota</taxon>
        <taxon>Pezizomycotina</taxon>
        <taxon>Eurotiomycetes</taxon>
        <taxon>Eurotiomycetidae</taxon>
        <taxon>Eurotiales</taxon>
        <taxon>Aspergillaceae</taxon>
        <taxon>Aspergillus</taxon>
    </lineage>
</organism>
<gene>
    <name evidence="2" type="ORF">APUU_20709A</name>
</gene>
<accession>A0A7R8AJ71</accession>
<proteinExistence type="predicted"/>
<dbReference type="KEGG" id="apuu:APUU_20709A"/>
<dbReference type="SUPFAM" id="SSF81383">
    <property type="entry name" value="F-box domain"/>
    <property type="match status" value="1"/>
</dbReference>
<feature type="region of interest" description="Disordered" evidence="1">
    <location>
        <begin position="47"/>
        <end position="88"/>
    </location>
</feature>
<evidence type="ECO:0000313" key="2">
    <source>
        <dbReference type="EMBL" id="BCS20277.1"/>
    </source>
</evidence>
<feature type="compositionally biased region" description="Acidic residues" evidence="1">
    <location>
        <begin position="51"/>
        <end position="60"/>
    </location>
</feature>
<dbReference type="Gene3D" id="1.20.1280.50">
    <property type="match status" value="1"/>
</dbReference>
<evidence type="ECO:0000256" key="1">
    <source>
        <dbReference type="SAM" id="MobiDB-lite"/>
    </source>
</evidence>
<dbReference type="GeneID" id="64970282"/>
<dbReference type="EMBL" id="AP024444">
    <property type="protein sequence ID" value="BCS20277.1"/>
    <property type="molecule type" value="Genomic_DNA"/>
</dbReference>
<evidence type="ECO:0000313" key="3">
    <source>
        <dbReference type="Proteomes" id="UP000654913"/>
    </source>
</evidence>
<dbReference type="Proteomes" id="UP000654913">
    <property type="component" value="Chromosome 2"/>
</dbReference>
<evidence type="ECO:0008006" key="4">
    <source>
        <dbReference type="Google" id="ProtNLM"/>
    </source>
</evidence>